<dbReference type="EMBL" id="BQNB010012028">
    <property type="protein sequence ID" value="GJS98244.1"/>
    <property type="molecule type" value="Genomic_DNA"/>
</dbReference>
<feature type="compositionally biased region" description="Basic and acidic residues" evidence="1">
    <location>
        <begin position="761"/>
        <end position="770"/>
    </location>
</feature>
<dbReference type="CDD" id="cd01647">
    <property type="entry name" value="RT_LTR"/>
    <property type="match status" value="1"/>
</dbReference>
<dbReference type="PANTHER" id="PTHR33067:SF35">
    <property type="entry name" value="ASPARTIC PEPTIDASE DDI1-TYPE DOMAIN-CONTAINING PROTEIN"/>
    <property type="match status" value="1"/>
</dbReference>
<keyword evidence="4" id="KW-0695">RNA-directed DNA polymerase</keyword>
<feature type="region of interest" description="Disordered" evidence="1">
    <location>
        <begin position="739"/>
        <end position="770"/>
    </location>
</feature>
<comment type="caution">
    <text evidence="4">The sequence shown here is derived from an EMBL/GenBank/DDBJ whole genome shotgun (WGS) entry which is preliminary data.</text>
</comment>
<dbReference type="InterPro" id="IPR025724">
    <property type="entry name" value="GAG-pre-integrase_dom"/>
</dbReference>
<reference evidence="4" key="1">
    <citation type="journal article" date="2022" name="Int. J. Mol. Sci.">
        <title>Draft Genome of Tanacetum Coccineum: Genomic Comparison of Closely Related Tanacetum-Family Plants.</title>
        <authorList>
            <person name="Yamashiro T."/>
            <person name="Shiraishi A."/>
            <person name="Nakayama K."/>
            <person name="Satake H."/>
        </authorList>
    </citation>
    <scope>NUCLEOTIDE SEQUENCE</scope>
</reference>
<gene>
    <name evidence="4" type="ORF">Tco_0819414</name>
</gene>
<keyword evidence="4" id="KW-0808">Transferase</keyword>
<sequence>MLVQHRKELRQQYSQILSTINKSETPEPEAPTFAITTRSGISTQDPPFPAPPRPATSNFIDGETKKEGPEGAEPSIIQEPTPWPSILYQPSKSSNLPFPSRLKKQKKDDEDERLLSIFKQIHINLPFLEAMIHMPKGAKVLKDLLSHKEKLEKAASSVKLSEECSAIIQRSLPQKEGDPGSFTLPCLIGPLAVKNALADLGASINLMPHSLFRRLGISKLKPTKMSIQLADRSIKYPIGVCENLLVKISKFIFPVDFVVLEMDEDELVPIILGRPFLATARAVIDVHEGKLSLRVGSETVTFNIGKSMKSKHSRDDYLYCADHTAKLVQEQWVDTVNHDGEWTEEEEGDDPNEVLAVSFYPRTEPVEPLEWKALENRLKPSSVEPPKLELKELPEHLEYAFLHEKYQLPVVISFALSIVEKTKLLESLGKPCPDCPNEGGMTRVKNEKDELIPQRTVTRWRVCIDYRKLNNITRKDHFPLPFIDQMLERLAGHEYYCFLDRFFGYFQIPIAPEDQDKTTFTCFSRGLHIQNEMPFDLCNSWHFQRYMTAYDSNKRYKDSMEYFMDDFSSFRSSYRPLPQKSLRIYGNDLLTGTRRSDLYTITLQESSSPTLICYMAKALPTQAWLWHHRLSHLNFDTINLLSKNDIANGLPKLKYVKDQLCSSCEMGNAKTSNIKTKTVPSSEGRSHLLHMDLCGLMRVESINGRKIHSVKDGENFDKMKEKGDPCNFVGTDWYQKITGKQSKTGKHGYENQKSTKRSQRIKAEARKVKP</sequence>
<protein>
    <submittedName>
        <fullName evidence="4">Reverse transcriptase</fullName>
    </submittedName>
</protein>
<dbReference type="InterPro" id="IPR021109">
    <property type="entry name" value="Peptidase_aspartic_dom_sf"/>
</dbReference>
<accession>A0ABQ5A6H2</accession>
<reference evidence="4" key="2">
    <citation type="submission" date="2022-01" db="EMBL/GenBank/DDBJ databases">
        <authorList>
            <person name="Yamashiro T."/>
            <person name="Shiraishi A."/>
            <person name="Satake H."/>
            <person name="Nakayama K."/>
        </authorList>
    </citation>
    <scope>NUCLEOTIDE SEQUENCE</scope>
</reference>
<evidence type="ECO:0000259" key="2">
    <source>
        <dbReference type="Pfam" id="PF00078"/>
    </source>
</evidence>
<keyword evidence="5" id="KW-1185">Reference proteome</keyword>
<evidence type="ECO:0000313" key="5">
    <source>
        <dbReference type="Proteomes" id="UP001151760"/>
    </source>
</evidence>
<feature type="region of interest" description="Disordered" evidence="1">
    <location>
        <begin position="39"/>
        <end position="84"/>
    </location>
</feature>
<dbReference type="GO" id="GO:0003964">
    <property type="term" value="F:RNA-directed DNA polymerase activity"/>
    <property type="evidence" value="ECO:0007669"/>
    <property type="project" value="UniProtKB-KW"/>
</dbReference>
<dbReference type="Gene3D" id="3.30.70.270">
    <property type="match status" value="1"/>
</dbReference>
<dbReference type="Gene3D" id="3.10.10.10">
    <property type="entry name" value="HIV Type 1 Reverse Transcriptase, subunit A, domain 1"/>
    <property type="match status" value="1"/>
</dbReference>
<dbReference type="Pfam" id="PF00078">
    <property type="entry name" value="RVT_1"/>
    <property type="match status" value="1"/>
</dbReference>
<dbReference type="Gene3D" id="2.40.70.10">
    <property type="entry name" value="Acid Proteases"/>
    <property type="match status" value="1"/>
</dbReference>
<name>A0ABQ5A6H2_9ASTR</name>
<dbReference type="InterPro" id="IPR000477">
    <property type="entry name" value="RT_dom"/>
</dbReference>
<dbReference type="Pfam" id="PF13976">
    <property type="entry name" value="gag_pre-integrs"/>
    <property type="match status" value="1"/>
</dbReference>
<dbReference type="Pfam" id="PF13650">
    <property type="entry name" value="Asp_protease_2"/>
    <property type="match status" value="1"/>
</dbReference>
<evidence type="ECO:0000313" key="4">
    <source>
        <dbReference type="EMBL" id="GJS98244.1"/>
    </source>
</evidence>
<dbReference type="InterPro" id="IPR043502">
    <property type="entry name" value="DNA/RNA_pol_sf"/>
</dbReference>
<dbReference type="PANTHER" id="PTHR33067">
    <property type="entry name" value="RNA-DIRECTED DNA POLYMERASE-RELATED"/>
    <property type="match status" value="1"/>
</dbReference>
<keyword evidence="4" id="KW-0548">Nucleotidyltransferase</keyword>
<proteinExistence type="predicted"/>
<evidence type="ECO:0000256" key="1">
    <source>
        <dbReference type="SAM" id="MobiDB-lite"/>
    </source>
</evidence>
<dbReference type="CDD" id="cd00303">
    <property type="entry name" value="retropepsin_like"/>
    <property type="match status" value="1"/>
</dbReference>
<feature type="domain" description="GAG-pre-integrase" evidence="3">
    <location>
        <begin position="597"/>
        <end position="667"/>
    </location>
</feature>
<dbReference type="Proteomes" id="UP001151760">
    <property type="component" value="Unassembled WGS sequence"/>
</dbReference>
<organism evidence="4 5">
    <name type="scientific">Tanacetum coccineum</name>
    <dbReference type="NCBI Taxonomy" id="301880"/>
    <lineage>
        <taxon>Eukaryota</taxon>
        <taxon>Viridiplantae</taxon>
        <taxon>Streptophyta</taxon>
        <taxon>Embryophyta</taxon>
        <taxon>Tracheophyta</taxon>
        <taxon>Spermatophyta</taxon>
        <taxon>Magnoliopsida</taxon>
        <taxon>eudicotyledons</taxon>
        <taxon>Gunneridae</taxon>
        <taxon>Pentapetalae</taxon>
        <taxon>asterids</taxon>
        <taxon>campanulids</taxon>
        <taxon>Asterales</taxon>
        <taxon>Asteraceae</taxon>
        <taxon>Asteroideae</taxon>
        <taxon>Anthemideae</taxon>
        <taxon>Anthemidinae</taxon>
        <taxon>Tanacetum</taxon>
    </lineage>
</organism>
<dbReference type="SUPFAM" id="SSF56672">
    <property type="entry name" value="DNA/RNA polymerases"/>
    <property type="match status" value="1"/>
</dbReference>
<evidence type="ECO:0000259" key="3">
    <source>
        <dbReference type="Pfam" id="PF13976"/>
    </source>
</evidence>
<feature type="domain" description="Reverse transcriptase" evidence="2">
    <location>
        <begin position="453"/>
        <end position="570"/>
    </location>
</feature>
<dbReference type="InterPro" id="IPR043128">
    <property type="entry name" value="Rev_trsase/Diguanyl_cyclase"/>
</dbReference>